<dbReference type="EMBL" id="JANAVB010045018">
    <property type="protein sequence ID" value="KAJ6790834.1"/>
    <property type="molecule type" value="Genomic_DNA"/>
</dbReference>
<name>A0AAX6DGG9_IRIPA</name>
<dbReference type="AlphaFoldDB" id="A0AAX6DGG9"/>
<evidence type="ECO:0000313" key="2">
    <source>
        <dbReference type="Proteomes" id="UP001140949"/>
    </source>
</evidence>
<reference evidence="1" key="2">
    <citation type="submission" date="2023-04" db="EMBL/GenBank/DDBJ databases">
        <authorList>
            <person name="Bruccoleri R.E."/>
            <person name="Oakeley E.J."/>
            <person name="Faust A.-M."/>
            <person name="Dessus-Babus S."/>
            <person name="Altorfer M."/>
            <person name="Burckhardt D."/>
            <person name="Oertli M."/>
            <person name="Naumann U."/>
            <person name="Petersen F."/>
            <person name="Wong J."/>
        </authorList>
    </citation>
    <scope>NUCLEOTIDE SEQUENCE</scope>
    <source>
        <strain evidence="1">GSM-AAB239-AS_SAM_17_03QT</strain>
        <tissue evidence="1">Leaf</tissue>
    </source>
</reference>
<organism evidence="1 2">
    <name type="scientific">Iris pallida</name>
    <name type="common">Sweet iris</name>
    <dbReference type="NCBI Taxonomy" id="29817"/>
    <lineage>
        <taxon>Eukaryota</taxon>
        <taxon>Viridiplantae</taxon>
        <taxon>Streptophyta</taxon>
        <taxon>Embryophyta</taxon>
        <taxon>Tracheophyta</taxon>
        <taxon>Spermatophyta</taxon>
        <taxon>Magnoliopsida</taxon>
        <taxon>Liliopsida</taxon>
        <taxon>Asparagales</taxon>
        <taxon>Iridaceae</taxon>
        <taxon>Iridoideae</taxon>
        <taxon>Irideae</taxon>
        <taxon>Iris</taxon>
    </lineage>
</organism>
<comment type="caution">
    <text evidence="1">The sequence shown here is derived from an EMBL/GenBank/DDBJ whole genome shotgun (WGS) entry which is preliminary data.</text>
</comment>
<protein>
    <submittedName>
        <fullName evidence="1">Uncharacterized protein</fullName>
    </submittedName>
</protein>
<proteinExistence type="predicted"/>
<reference evidence="1" key="1">
    <citation type="journal article" date="2023" name="GigaByte">
        <title>Genome assembly of the bearded iris, Iris pallida Lam.</title>
        <authorList>
            <person name="Bruccoleri R.E."/>
            <person name="Oakeley E.J."/>
            <person name="Faust A.M.E."/>
            <person name="Altorfer M."/>
            <person name="Dessus-Babus S."/>
            <person name="Burckhardt D."/>
            <person name="Oertli M."/>
            <person name="Naumann U."/>
            <person name="Petersen F."/>
            <person name="Wong J."/>
        </authorList>
    </citation>
    <scope>NUCLEOTIDE SEQUENCE</scope>
    <source>
        <strain evidence="1">GSM-AAB239-AS_SAM_17_03QT</strain>
    </source>
</reference>
<keyword evidence="2" id="KW-1185">Reference proteome</keyword>
<dbReference type="Proteomes" id="UP001140949">
    <property type="component" value="Unassembled WGS sequence"/>
</dbReference>
<accession>A0AAX6DGG9</accession>
<evidence type="ECO:0000313" key="1">
    <source>
        <dbReference type="EMBL" id="KAJ6790834.1"/>
    </source>
</evidence>
<gene>
    <name evidence="1" type="ORF">M6B38_248155</name>
</gene>
<sequence>MVFYTLMPDFRSSVTTILFSKCYNVHVTLKIFLISLLASGDDVPFRVYCVASISWS</sequence>